<accession>A0A5C3MIV1</accession>
<evidence type="ECO:0008006" key="3">
    <source>
        <dbReference type="Google" id="ProtNLM"/>
    </source>
</evidence>
<dbReference type="EMBL" id="ML213590">
    <property type="protein sequence ID" value="TFK44625.1"/>
    <property type="molecule type" value="Genomic_DNA"/>
</dbReference>
<dbReference type="STRING" id="68775.A0A5C3MIV1"/>
<gene>
    <name evidence="1" type="ORF">BDQ12DRAFT_27461</name>
</gene>
<evidence type="ECO:0000313" key="1">
    <source>
        <dbReference type="EMBL" id="TFK44625.1"/>
    </source>
</evidence>
<dbReference type="AlphaFoldDB" id="A0A5C3MIV1"/>
<sequence length="295" mass="33621">MSSSNITISQDGVVALAKDRANKMKCDWSVGKERCGAILGSWTLLQEHLLRHCRRQKRHKSKHHAGGICNLPRCNARVHSTPKALEDHVIQAHLSRIPLSCPINTDACSQLSFSRPIHLRDHFREYHLDLEGRIVQLPTNILRPMWRPFFPRPSPPPSYHLSPGLLVCAHVPHITLPALPLESPNQFSIAMQRSPRKHQLRNDSIQESEESAGFELEPLAKSSDLRLSENIRRELAVWRRPKEFQKDLSRPQPLCNCLHHEAAPPISILYEVFAQRLEQLANDIIPAGYDRPRVG</sequence>
<organism evidence="1 2">
    <name type="scientific">Crucibulum laeve</name>
    <dbReference type="NCBI Taxonomy" id="68775"/>
    <lineage>
        <taxon>Eukaryota</taxon>
        <taxon>Fungi</taxon>
        <taxon>Dikarya</taxon>
        <taxon>Basidiomycota</taxon>
        <taxon>Agaricomycotina</taxon>
        <taxon>Agaricomycetes</taxon>
        <taxon>Agaricomycetidae</taxon>
        <taxon>Agaricales</taxon>
        <taxon>Agaricineae</taxon>
        <taxon>Nidulariaceae</taxon>
        <taxon>Crucibulum</taxon>
    </lineage>
</organism>
<proteinExistence type="predicted"/>
<name>A0A5C3MIV1_9AGAR</name>
<dbReference type="Proteomes" id="UP000308652">
    <property type="component" value="Unassembled WGS sequence"/>
</dbReference>
<reference evidence="1 2" key="1">
    <citation type="journal article" date="2019" name="Nat. Ecol. Evol.">
        <title>Megaphylogeny resolves global patterns of mushroom evolution.</title>
        <authorList>
            <person name="Varga T."/>
            <person name="Krizsan K."/>
            <person name="Foldi C."/>
            <person name="Dima B."/>
            <person name="Sanchez-Garcia M."/>
            <person name="Sanchez-Ramirez S."/>
            <person name="Szollosi G.J."/>
            <person name="Szarkandi J.G."/>
            <person name="Papp V."/>
            <person name="Albert L."/>
            <person name="Andreopoulos W."/>
            <person name="Angelini C."/>
            <person name="Antonin V."/>
            <person name="Barry K.W."/>
            <person name="Bougher N.L."/>
            <person name="Buchanan P."/>
            <person name="Buyck B."/>
            <person name="Bense V."/>
            <person name="Catcheside P."/>
            <person name="Chovatia M."/>
            <person name="Cooper J."/>
            <person name="Damon W."/>
            <person name="Desjardin D."/>
            <person name="Finy P."/>
            <person name="Geml J."/>
            <person name="Haridas S."/>
            <person name="Hughes K."/>
            <person name="Justo A."/>
            <person name="Karasinski D."/>
            <person name="Kautmanova I."/>
            <person name="Kiss B."/>
            <person name="Kocsube S."/>
            <person name="Kotiranta H."/>
            <person name="LaButti K.M."/>
            <person name="Lechner B.E."/>
            <person name="Liimatainen K."/>
            <person name="Lipzen A."/>
            <person name="Lukacs Z."/>
            <person name="Mihaltcheva S."/>
            <person name="Morgado L.N."/>
            <person name="Niskanen T."/>
            <person name="Noordeloos M.E."/>
            <person name="Ohm R.A."/>
            <person name="Ortiz-Santana B."/>
            <person name="Ovrebo C."/>
            <person name="Racz N."/>
            <person name="Riley R."/>
            <person name="Savchenko A."/>
            <person name="Shiryaev A."/>
            <person name="Soop K."/>
            <person name="Spirin V."/>
            <person name="Szebenyi C."/>
            <person name="Tomsovsky M."/>
            <person name="Tulloss R.E."/>
            <person name="Uehling J."/>
            <person name="Grigoriev I.V."/>
            <person name="Vagvolgyi C."/>
            <person name="Papp T."/>
            <person name="Martin F.M."/>
            <person name="Miettinen O."/>
            <person name="Hibbett D.S."/>
            <person name="Nagy L.G."/>
        </authorList>
    </citation>
    <scope>NUCLEOTIDE SEQUENCE [LARGE SCALE GENOMIC DNA]</scope>
    <source>
        <strain evidence="1 2">CBS 166.37</strain>
    </source>
</reference>
<dbReference type="OrthoDB" id="2576496at2759"/>
<keyword evidence="2" id="KW-1185">Reference proteome</keyword>
<evidence type="ECO:0000313" key="2">
    <source>
        <dbReference type="Proteomes" id="UP000308652"/>
    </source>
</evidence>
<protein>
    <recommendedName>
        <fullName evidence="3">C2H2-type domain-containing protein</fullName>
    </recommendedName>
</protein>